<name>A0A8X8FLW1_9GAMM</name>
<feature type="signal peptide" evidence="2">
    <location>
        <begin position="1"/>
        <end position="20"/>
    </location>
</feature>
<accession>A0A8X8FLW1</accession>
<feature type="compositionally biased region" description="Basic and acidic residues" evidence="1">
    <location>
        <begin position="249"/>
        <end position="258"/>
    </location>
</feature>
<organism evidence="3 4">
    <name type="scientific">Stenotrophomonas lacuserhaii</name>
    <dbReference type="NCBI Taxonomy" id="2760084"/>
    <lineage>
        <taxon>Bacteria</taxon>
        <taxon>Pseudomonadati</taxon>
        <taxon>Pseudomonadota</taxon>
        <taxon>Gammaproteobacteria</taxon>
        <taxon>Lysobacterales</taxon>
        <taxon>Lysobacteraceae</taxon>
        <taxon>Stenotrophomonas</taxon>
    </lineage>
</organism>
<evidence type="ECO:0000313" key="3">
    <source>
        <dbReference type="EMBL" id="MBD7954328.1"/>
    </source>
</evidence>
<dbReference type="AlphaFoldDB" id="A0A8X8FLW1"/>
<feature type="compositionally biased region" description="Low complexity" evidence="1">
    <location>
        <begin position="170"/>
        <end position="183"/>
    </location>
</feature>
<dbReference type="Proteomes" id="UP000636938">
    <property type="component" value="Unassembled WGS sequence"/>
</dbReference>
<evidence type="ECO:0000256" key="1">
    <source>
        <dbReference type="SAM" id="MobiDB-lite"/>
    </source>
</evidence>
<gene>
    <name evidence="3" type="ORF">H9654_08920</name>
</gene>
<comment type="caution">
    <text evidence="3">The sequence shown here is derived from an EMBL/GenBank/DDBJ whole genome shotgun (WGS) entry which is preliminary data.</text>
</comment>
<reference evidence="3 4" key="1">
    <citation type="submission" date="2020-08" db="EMBL/GenBank/DDBJ databases">
        <title>A Genomic Blueprint of the Chicken Gut Microbiome.</title>
        <authorList>
            <person name="Gilroy R."/>
            <person name="Ravi A."/>
            <person name="Getino M."/>
            <person name="Pursley I."/>
            <person name="Horton D.L."/>
            <person name="Alikhan N.-F."/>
            <person name="Baker D."/>
            <person name="Gharbi K."/>
            <person name="Hall N."/>
            <person name="Watson M."/>
            <person name="Adriaenssens E.M."/>
            <person name="Foster-Nyarko E."/>
            <person name="Jarju S."/>
            <person name="Secka A."/>
            <person name="Antonio M."/>
            <person name="Oren A."/>
            <person name="Chaudhuri R."/>
            <person name="La Ragione R.M."/>
            <person name="Hildebrand F."/>
            <person name="Pallen M.J."/>
        </authorList>
    </citation>
    <scope>NUCLEOTIDE SEQUENCE [LARGE SCALE GENOMIC DNA]</scope>
    <source>
        <strain evidence="3 4">Sa5BUN4</strain>
    </source>
</reference>
<feature type="region of interest" description="Disordered" evidence="1">
    <location>
        <begin position="245"/>
        <end position="272"/>
    </location>
</feature>
<evidence type="ECO:0000313" key="4">
    <source>
        <dbReference type="Proteomes" id="UP000636938"/>
    </source>
</evidence>
<keyword evidence="4" id="KW-1185">Reference proteome</keyword>
<protein>
    <submittedName>
        <fullName evidence="3">Uncharacterized protein</fullName>
    </submittedName>
</protein>
<dbReference type="EMBL" id="JACSQS010000007">
    <property type="protein sequence ID" value="MBD7954328.1"/>
    <property type="molecule type" value="Genomic_DNA"/>
</dbReference>
<proteinExistence type="predicted"/>
<sequence length="272" mass="29771">MKRLLLPLLSVALLAGFRPAPPMITPPPSRIASGPVFLTLLDRDTGGRLPQYAHDGQRWTPGERGHRYSVRLRNASPQRVLVVLSVDGINAISGEQATPDQTGYVLNPWQTTDIAGWRKSNEEVAQFVFSSPRDSYAARTGRGDNLGVVGIAVFNEANAVRWEHRPATPPRRAAPAPAATQDAARSESRVMAESAPAPVQRLGTGHGEREASSVRDTAFERATSAPAQVIQLRYDSARNLRARGIVLDRPARVPEREPQAFPDQYVPDPPRR</sequence>
<evidence type="ECO:0000256" key="2">
    <source>
        <dbReference type="SAM" id="SignalP"/>
    </source>
</evidence>
<keyword evidence="2" id="KW-0732">Signal</keyword>
<dbReference type="RefSeq" id="WP_191770542.1">
    <property type="nucleotide sequence ID" value="NZ_JACSQS010000007.1"/>
</dbReference>
<feature type="chain" id="PRO_5036475881" evidence="2">
    <location>
        <begin position="21"/>
        <end position="272"/>
    </location>
</feature>
<feature type="region of interest" description="Disordered" evidence="1">
    <location>
        <begin position="166"/>
        <end position="214"/>
    </location>
</feature>